<reference evidence="2" key="1">
    <citation type="journal article" date="2010" name="Nat. Biotechnol.">
        <title>Draft genome sequence of the oilseed species Ricinus communis.</title>
        <authorList>
            <person name="Chan A.P."/>
            <person name="Crabtree J."/>
            <person name="Zhao Q."/>
            <person name="Lorenzi H."/>
            <person name="Orvis J."/>
            <person name="Puiu D."/>
            <person name="Melake-Berhan A."/>
            <person name="Jones K.M."/>
            <person name="Redman J."/>
            <person name="Chen G."/>
            <person name="Cahoon E.B."/>
            <person name="Gedil M."/>
            <person name="Stanke M."/>
            <person name="Haas B.J."/>
            <person name="Wortman J.R."/>
            <person name="Fraser-Liggett C.M."/>
            <person name="Ravel J."/>
            <person name="Rabinowicz P.D."/>
        </authorList>
    </citation>
    <scope>NUCLEOTIDE SEQUENCE [LARGE SCALE GENOMIC DNA]</scope>
    <source>
        <strain evidence="2">cv. Hale</strain>
    </source>
</reference>
<evidence type="ECO:0000313" key="1">
    <source>
        <dbReference type="EMBL" id="EEF27850.1"/>
    </source>
</evidence>
<dbReference type="AlphaFoldDB" id="B9T8G1"/>
<protein>
    <submittedName>
        <fullName evidence="1">Uncharacterized protein</fullName>
    </submittedName>
</protein>
<name>B9T8G1_RICCO</name>
<gene>
    <name evidence="1" type="ORF">RCOM_0252640</name>
</gene>
<accession>B9T8G1</accession>
<proteinExistence type="predicted"/>
<sequence length="74" mass="8101">MKENSGLLISTSQDILLQDSNGFVQKVLDLGGGPQRTARFRFSISRLPMWAQSKVAHSDTTINAAFTSPVVLHD</sequence>
<dbReference type="InParanoid" id="B9T8G1"/>
<dbReference type="EMBL" id="EQ975037">
    <property type="protein sequence ID" value="EEF27850.1"/>
    <property type="molecule type" value="Genomic_DNA"/>
</dbReference>
<keyword evidence="2" id="KW-1185">Reference proteome</keyword>
<dbReference type="Proteomes" id="UP000008311">
    <property type="component" value="Unassembled WGS sequence"/>
</dbReference>
<organism evidence="1 2">
    <name type="scientific">Ricinus communis</name>
    <name type="common">Castor bean</name>
    <dbReference type="NCBI Taxonomy" id="3988"/>
    <lineage>
        <taxon>Eukaryota</taxon>
        <taxon>Viridiplantae</taxon>
        <taxon>Streptophyta</taxon>
        <taxon>Embryophyta</taxon>
        <taxon>Tracheophyta</taxon>
        <taxon>Spermatophyta</taxon>
        <taxon>Magnoliopsida</taxon>
        <taxon>eudicotyledons</taxon>
        <taxon>Gunneridae</taxon>
        <taxon>Pentapetalae</taxon>
        <taxon>rosids</taxon>
        <taxon>fabids</taxon>
        <taxon>Malpighiales</taxon>
        <taxon>Euphorbiaceae</taxon>
        <taxon>Acalyphoideae</taxon>
        <taxon>Acalypheae</taxon>
        <taxon>Ricinus</taxon>
    </lineage>
</organism>
<evidence type="ECO:0000313" key="2">
    <source>
        <dbReference type="Proteomes" id="UP000008311"/>
    </source>
</evidence>